<evidence type="ECO:0000313" key="2">
    <source>
        <dbReference type="EMBL" id="ACI99540.1"/>
    </source>
</evidence>
<dbReference type="EMBL" id="CP000613">
    <property type="protein sequence ID" value="ACI99540.1"/>
    <property type="molecule type" value="Genomic_DNA"/>
</dbReference>
<protein>
    <submittedName>
        <fullName evidence="2">Uncharacterized protein</fullName>
    </submittedName>
</protein>
<dbReference type="HOGENOM" id="CLU_3157157_0_0_5"/>
<name>B6IU04_RHOCS</name>
<gene>
    <name evidence="2" type="ordered locus">RC1_2154</name>
</gene>
<reference evidence="2 3" key="1">
    <citation type="journal article" date="2010" name="BMC Genomics">
        <title>Metabolic flexibility revealed in the genome of the cyst-forming alpha-1 proteobacterium Rhodospirillum centenum.</title>
        <authorList>
            <person name="Lu Y.K."/>
            <person name="Marden J."/>
            <person name="Han M."/>
            <person name="Swingley W.D."/>
            <person name="Mastrian S.D."/>
            <person name="Chowdhury S.R."/>
            <person name="Hao J."/>
            <person name="Helmy T."/>
            <person name="Kim S."/>
            <person name="Kurdoglu A.A."/>
            <person name="Matthies H.J."/>
            <person name="Rollo D."/>
            <person name="Stothard P."/>
            <person name="Blankenship R.E."/>
            <person name="Bauer C.E."/>
            <person name="Touchman J.W."/>
        </authorList>
    </citation>
    <scope>NUCLEOTIDE SEQUENCE [LARGE SCALE GENOMIC DNA]</scope>
    <source>
        <strain evidence="3">ATCC 51521 / SW</strain>
    </source>
</reference>
<proteinExistence type="predicted"/>
<evidence type="ECO:0000256" key="1">
    <source>
        <dbReference type="SAM" id="MobiDB-lite"/>
    </source>
</evidence>
<dbReference type="KEGG" id="rce:RC1_2154"/>
<evidence type="ECO:0000313" key="3">
    <source>
        <dbReference type="Proteomes" id="UP000001591"/>
    </source>
</evidence>
<dbReference type="Proteomes" id="UP000001591">
    <property type="component" value="Chromosome"/>
</dbReference>
<dbReference type="STRING" id="414684.RC1_2154"/>
<keyword evidence="3" id="KW-1185">Reference proteome</keyword>
<organism evidence="2 3">
    <name type="scientific">Rhodospirillum centenum (strain ATCC 51521 / SW)</name>
    <dbReference type="NCBI Taxonomy" id="414684"/>
    <lineage>
        <taxon>Bacteria</taxon>
        <taxon>Pseudomonadati</taxon>
        <taxon>Pseudomonadota</taxon>
        <taxon>Alphaproteobacteria</taxon>
        <taxon>Rhodospirillales</taxon>
        <taxon>Rhodospirillaceae</taxon>
        <taxon>Rhodospirillum</taxon>
    </lineage>
</organism>
<feature type="region of interest" description="Disordered" evidence="1">
    <location>
        <begin position="1"/>
        <end position="48"/>
    </location>
</feature>
<accession>B6IU04</accession>
<sequence>MRRRSLTPEVPTPEDPATKTSPPEGFPGALFRRARTPVEPAMVSPGGP</sequence>
<dbReference type="AlphaFoldDB" id="B6IU04"/>